<dbReference type="InParanoid" id="A0A2I3HDN2"/>
<sequence length="62" mass="7036">MKKLRFTKLVSGRATRFKPGLTPVPTLFTTTIWENCPSGTRKDSPLLYPELAKSQLIWMIGL</sequence>
<dbReference type="Proteomes" id="UP000001073">
    <property type="component" value="Chromosome 12"/>
</dbReference>
<proteinExistence type="predicted"/>
<evidence type="ECO:0000313" key="1">
    <source>
        <dbReference type="Ensembl" id="ENSNLEP00000041566.1"/>
    </source>
</evidence>
<protein>
    <submittedName>
        <fullName evidence="1">Uncharacterized protein</fullName>
    </submittedName>
</protein>
<dbReference type="EMBL" id="ADFV01183146">
    <property type="status" value="NOT_ANNOTATED_CDS"/>
    <property type="molecule type" value="Genomic_DNA"/>
</dbReference>
<organism evidence="1 2">
    <name type="scientific">Nomascus leucogenys</name>
    <name type="common">Northern white-cheeked gibbon</name>
    <name type="synonym">Hylobates leucogenys</name>
    <dbReference type="NCBI Taxonomy" id="61853"/>
    <lineage>
        <taxon>Eukaryota</taxon>
        <taxon>Metazoa</taxon>
        <taxon>Chordata</taxon>
        <taxon>Craniata</taxon>
        <taxon>Vertebrata</taxon>
        <taxon>Euteleostomi</taxon>
        <taxon>Mammalia</taxon>
        <taxon>Eutheria</taxon>
        <taxon>Euarchontoglires</taxon>
        <taxon>Primates</taxon>
        <taxon>Haplorrhini</taxon>
        <taxon>Catarrhini</taxon>
        <taxon>Hylobatidae</taxon>
        <taxon>Nomascus</taxon>
    </lineage>
</organism>
<evidence type="ECO:0000313" key="2">
    <source>
        <dbReference type="Proteomes" id="UP000001073"/>
    </source>
</evidence>
<keyword evidence="2" id="KW-1185">Reference proteome</keyword>
<accession>A0A2I3HDN2</accession>
<dbReference type="Ensembl" id="ENSNLET00000055263.1">
    <property type="protein sequence ID" value="ENSNLEP00000041566.1"/>
    <property type="gene ID" value="ENSNLEG00000027334.1"/>
</dbReference>
<reference evidence="1 2" key="1">
    <citation type="submission" date="2012-10" db="EMBL/GenBank/DDBJ databases">
        <authorList>
            <consortium name="Gibbon Genome Sequencing Consortium"/>
        </authorList>
    </citation>
    <scope>NUCLEOTIDE SEQUENCE [LARGE SCALE GENOMIC DNA]</scope>
</reference>
<name>A0A2I3HDN2_NOMLE</name>
<reference evidence="1" key="2">
    <citation type="submission" date="2025-08" db="UniProtKB">
        <authorList>
            <consortium name="Ensembl"/>
        </authorList>
    </citation>
    <scope>IDENTIFICATION</scope>
</reference>
<dbReference type="AlphaFoldDB" id="A0A2I3HDN2"/>
<reference evidence="1" key="3">
    <citation type="submission" date="2025-09" db="UniProtKB">
        <authorList>
            <consortium name="Ensembl"/>
        </authorList>
    </citation>
    <scope>IDENTIFICATION</scope>
</reference>